<reference evidence="1" key="1">
    <citation type="journal article" date="2014" name="Int. J. Syst. Evol. Microbiol.">
        <title>Complete genome sequence of Corynebacterium casei LMG S-19264T (=DSM 44701T), isolated from a smear-ripened cheese.</title>
        <authorList>
            <consortium name="US DOE Joint Genome Institute (JGI-PGF)"/>
            <person name="Walter F."/>
            <person name="Albersmeier A."/>
            <person name="Kalinowski J."/>
            <person name="Ruckert C."/>
        </authorList>
    </citation>
    <scope>NUCLEOTIDE SEQUENCE</scope>
    <source>
        <strain evidence="1">JCM 3090</strain>
    </source>
</reference>
<gene>
    <name evidence="1" type="ORF">GCM10010123_06200</name>
</gene>
<dbReference type="RefSeq" id="WP_189168441.1">
    <property type="nucleotide sequence ID" value="NZ_BMQB01000001.1"/>
</dbReference>
<sequence>MSGRVPTQYCPYCGEENLYPHLPDEPGERGHPWECRSCARVFTVSFRGLLTSAEGWGS</sequence>
<dbReference type="AlphaFoldDB" id="A0A8J3F8K0"/>
<reference evidence="1" key="2">
    <citation type="submission" date="2020-09" db="EMBL/GenBank/DDBJ databases">
        <authorList>
            <person name="Sun Q."/>
            <person name="Ohkuma M."/>
        </authorList>
    </citation>
    <scope>NUCLEOTIDE SEQUENCE</scope>
    <source>
        <strain evidence="1">JCM 3090</strain>
    </source>
</reference>
<dbReference type="Proteomes" id="UP000649739">
    <property type="component" value="Unassembled WGS sequence"/>
</dbReference>
<comment type="caution">
    <text evidence="1">The sequence shown here is derived from an EMBL/GenBank/DDBJ whole genome shotgun (WGS) entry which is preliminary data.</text>
</comment>
<evidence type="ECO:0008006" key="3">
    <source>
        <dbReference type="Google" id="ProtNLM"/>
    </source>
</evidence>
<evidence type="ECO:0000313" key="2">
    <source>
        <dbReference type="Proteomes" id="UP000649739"/>
    </source>
</evidence>
<dbReference type="EMBL" id="BMQB01000001">
    <property type="protein sequence ID" value="GGJ79038.1"/>
    <property type="molecule type" value="Genomic_DNA"/>
</dbReference>
<keyword evidence="2" id="KW-1185">Reference proteome</keyword>
<accession>A0A8J3F8K0</accession>
<organism evidence="1 2">
    <name type="scientific">Pilimelia anulata</name>
    <dbReference type="NCBI Taxonomy" id="53371"/>
    <lineage>
        <taxon>Bacteria</taxon>
        <taxon>Bacillati</taxon>
        <taxon>Actinomycetota</taxon>
        <taxon>Actinomycetes</taxon>
        <taxon>Micromonosporales</taxon>
        <taxon>Micromonosporaceae</taxon>
        <taxon>Pilimelia</taxon>
    </lineage>
</organism>
<proteinExistence type="predicted"/>
<protein>
    <recommendedName>
        <fullName evidence="3">Insertion element protein</fullName>
    </recommendedName>
</protein>
<name>A0A8J3F8K0_9ACTN</name>
<evidence type="ECO:0000313" key="1">
    <source>
        <dbReference type="EMBL" id="GGJ79038.1"/>
    </source>
</evidence>